<dbReference type="InterPro" id="IPR011051">
    <property type="entry name" value="RmlC_Cupin_sf"/>
</dbReference>
<proteinExistence type="predicted"/>
<evidence type="ECO:0000313" key="1">
    <source>
        <dbReference type="EMBL" id="KAF4308638.1"/>
    </source>
</evidence>
<gene>
    <name evidence="1" type="ORF">GTA08_BOTSDO04820</name>
</gene>
<dbReference type="Gene3D" id="2.60.120.10">
    <property type="entry name" value="Jelly Rolls"/>
    <property type="match status" value="1"/>
</dbReference>
<comment type="caution">
    <text evidence="1">The sequence shown here is derived from an EMBL/GenBank/DDBJ whole genome shotgun (WGS) entry which is preliminary data.</text>
</comment>
<dbReference type="AlphaFoldDB" id="A0A8H4N644"/>
<sequence length="275" mass="31072">MTPRVPHNVTAGQNPVVSFGGALITEFLEPPPGRCFAFRQTYKLKAPPGIEFEAVAKPSGPPLHFHPRQNEWFRCVAGRMAIEIDGRLRILTPEDGEVMGRAGCVHRFSLAPDSTEDMIIVLSASDTGDDYMLDRVFFENWYGLWHDAVMHHGGEFDWIQLLCTYDGGDVYLVPDMALPMWARKCIGYWTGVILGRYIGGLLGYKPFLKEYTTDWDLAVAKMRSHWVLWWVSTSYQAARPWVVLQERAAAWADGKYVARAKLNGKNGRTGTDQDE</sequence>
<evidence type="ECO:0000313" key="2">
    <source>
        <dbReference type="Proteomes" id="UP000572817"/>
    </source>
</evidence>
<organism evidence="1 2">
    <name type="scientific">Botryosphaeria dothidea</name>
    <dbReference type="NCBI Taxonomy" id="55169"/>
    <lineage>
        <taxon>Eukaryota</taxon>
        <taxon>Fungi</taxon>
        <taxon>Dikarya</taxon>
        <taxon>Ascomycota</taxon>
        <taxon>Pezizomycotina</taxon>
        <taxon>Dothideomycetes</taxon>
        <taxon>Dothideomycetes incertae sedis</taxon>
        <taxon>Botryosphaeriales</taxon>
        <taxon>Botryosphaeriaceae</taxon>
        <taxon>Botryosphaeria</taxon>
    </lineage>
</organism>
<dbReference type="InterPro" id="IPR014710">
    <property type="entry name" value="RmlC-like_jellyroll"/>
</dbReference>
<reference evidence="1" key="1">
    <citation type="submission" date="2020-04" db="EMBL/GenBank/DDBJ databases">
        <title>Genome Assembly and Annotation of Botryosphaeria dothidea sdau 11-99, a Latent Pathogen of Apple Fruit Ring Rot in China.</title>
        <authorList>
            <person name="Yu C."/>
            <person name="Diao Y."/>
            <person name="Lu Q."/>
            <person name="Zhao J."/>
            <person name="Cui S."/>
            <person name="Peng C."/>
            <person name="He B."/>
            <person name="Liu H."/>
        </authorList>
    </citation>
    <scope>NUCLEOTIDE SEQUENCE [LARGE SCALE GENOMIC DNA]</scope>
    <source>
        <strain evidence="1">Sdau11-99</strain>
    </source>
</reference>
<dbReference type="Proteomes" id="UP000572817">
    <property type="component" value="Unassembled WGS sequence"/>
</dbReference>
<dbReference type="EMBL" id="WWBZ02000022">
    <property type="protein sequence ID" value="KAF4308638.1"/>
    <property type="molecule type" value="Genomic_DNA"/>
</dbReference>
<accession>A0A8H4N644</accession>
<protein>
    <submittedName>
        <fullName evidence="1">Cupin -type protein</fullName>
    </submittedName>
</protein>
<dbReference type="SUPFAM" id="SSF51182">
    <property type="entry name" value="RmlC-like cupins"/>
    <property type="match status" value="1"/>
</dbReference>
<keyword evidence="2" id="KW-1185">Reference proteome</keyword>
<name>A0A8H4N644_9PEZI</name>
<dbReference type="OrthoDB" id="9976870at2759"/>